<dbReference type="PATRIC" id="fig|1502.177.peg.1587"/>
<evidence type="ECO:0000313" key="1">
    <source>
        <dbReference type="EMBL" id="AMN35649.1"/>
    </source>
</evidence>
<evidence type="ECO:0000313" key="2">
    <source>
        <dbReference type="Proteomes" id="UP000070260"/>
    </source>
</evidence>
<dbReference type="EMBL" id="CP010994">
    <property type="protein sequence ID" value="AMN35649.1"/>
    <property type="molecule type" value="Genomic_DNA"/>
</dbReference>
<dbReference type="Proteomes" id="UP000070260">
    <property type="component" value="Chromosome"/>
</dbReference>
<gene>
    <name evidence="1" type="ORF">JFP838_07755</name>
</gene>
<reference evidence="1 2" key="1">
    <citation type="journal article" date="2016" name="PLoS ONE">
        <title>Plasmid Characterization and Chromosome Analysis of Two netF+ Clostridium perfringens Isolates Associated with Foal and Canine Necrotizing Enteritis.</title>
        <authorList>
            <person name="Mehdizadeh Gohari I."/>
            <person name="Kropinski A.M."/>
            <person name="Weese S.J."/>
            <person name="Parreira V.R."/>
            <person name="Whitehead A.E."/>
            <person name="Boerlin P."/>
            <person name="Prescott J.F."/>
        </authorList>
    </citation>
    <scope>NUCLEOTIDE SEQUENCE [LARGE SCALE GENOMIC DNA]</scope>
    <source>
        <strain evidence="1 2">JP838</strain>
    </source>
</reference>
<dbReference type="InterPro" id="IPR031617">
    <property type="entry name" value="PelG"/>
</dbReference>
<dbReference type="OrthoDB" id="37830at2"/>
<dbReference type="RefSeq" id="WP_061427915.1">
    <property type="nucleotide sequence ID" value="NZ_CATNZO010000001.1"/>
</dbReference>
<organism evidence="1 2">
    <name type="scientific">Clostridium perfringens</name>
    <dbReference type="NCBI Taxonomy" id="1502"/>
    <lineage>
        <taxon>Bacteria</taxon>
        <taxon>Bacillati</taxon>
        <taxon>Bacillota</taxon>
        <taxon>Clostridia</taxon>
        <taxon>Eubacteriales</taxon>
        <taxon>Clostridiaceae</taxon>
        <taxon>Clostridium</taxon>
    </lineage>
</organism>
<name>A0A127EI58_CLOPF</name>
<sequence length="486" mass="55539">MAGIGFELKKIIDRDNIFAQARVYFMSSLITVGPMIICIILFLVMQRLLKNLGVSYANIQIFNAVIIYSFLISYISSNGISMLMSRYISDCIYTKKSGCIFESFLGVSIICSVISTLVVSILLINSPLNLIIKSICFMITIILSLIWLEIIYLSAIKEYLHIVSFFLIGISIVILGTILGIKFLGIPPIYSALLFSLAGYIFIAISFMVLLYKVFGIRDLRLSNCLKFIDSIDKYYELLFIGLFLSLGAYFPNILIWLTPNATLVEETFRIASFYDVPSFYAFLSVIPSVVIFTVKIETAIYPKYKEFYNFVRESGSINEIRRSKKILIDTIILHMTHMIEVQFIASFACIVFGFKMLPNMGFASDSLEIFGILTLGAISYISMSFLILMLLYFDARKDALQVSLVFFITTVLFSVITVIIGPEYYGYGFFISSIISVVFAFNRINNFFKIIEYRTFASQPVFQVEEKRFFSRIYNFFNKENKKEV</sequence>
<protein>
    <submittedName>
        <fullName evidence="1">Membrane protein</fullName>
    </submittedName>
</protein>
<dbReference type="Pfam" id="PF16933">
    <property type="entry name" value="PelG"/>
    <property type="match status" value="1"/>
</dbReference>
<dbReference type="AlphaFoldDB" id="A0A127EI58"/>
<proteinExistence type="predicted"/>
<accession>A0A127EI58</accession>